<dbReference type="PANTHER" id="PTHR21137">
    <property type="entry name" value="ODORANT RECEPTOR"/>
    <property type="match status" value="1"/>
</dbReference>
<dbReference type="Pfam" id="PF02949">
    <property type="entry name" value="7tm_6"/>
    <property type="match status" value="1"/>
</dbReference>
<evidence type="ECO:0000256" key="7">
    <source>
        <dbReference type="ARBA" id="ARBA00023136"/>
    </source>
</evidence>
<evidence type="ECO:0000313" key="11">
    <source>
        <dbReference type="Proteomes" id="UP000614350"/>
    </source>
</evidence>
<evidence type="ECO:0000256" key="2">
    <source>
        <dbReference type="ARBA" id="ARBA00022475"/>
    </source>
</evidence>
<keyword evidence="9" id="KW-0807">Transducer</keyword>
<dbReference type="Proteomes" id="UP000614350">
    <property type="component" value="Unassembled WGS sequence"/>
</dbReference>
<dbReference type="GO" id="GO:0005549">
    <property type="term" value="F:odorant binding"/>
    <property type="evidence" value="ECO:0007669"/>
    <property type="project" value="InterPro"/>
</dbReference>
<protein>
    <submittedName>
        <fullName evidence="10">Uncharacterized protein</fullName>
    </submittedName>
</protein>
<reference evidence="10" key="1">
    <citation type="journal article" date="2020" name="G3 (Bethesda)">
        <title>High-Quality Assemblies for Three Invasive Social Wasps from the &lt;i&gt;Vespula&lt;/i&gt; Genus.</title>
        <authorList>
            <person name="Harrop T.W.R."/>
            <person name="Guhlin J."/>
            <person name="McLaughlin G.M."/>
            <person name="Permina E."/>
            <person name="Stockwell P."/>
            <person name="Gilligan J."/>
            <person name="Le Lec M.F."/>
            <person name="Gruber M.A.M."/>
            <person name="Quinn O."/>
            <person name="Lovegrove M."/>
            <person name="Duncan E.J."/>
            <person name="Remnant E.J."/>
            <person name="Van Eeckhoven J."/>
            <person name="Graham B."/>
            <person name="Knapp R.A."/>
            <person name="Langford K.W."/>
            <person name="Kronenberg Z."/>
            <person name="Press M.O."/>
            <person name="Eacker S.M."/>
            <person name="Wilson-Rankin E.E."/>
            <person name="Purcell J."/>
            <person name="Lester P.J."/>
            <person name="Dearden P.K."/>
        </authorList>
    </citation>
    <scope>NUCLEOTIDE SEQUENCE</scope>
    <source>
        <strain evidence="10">Marl-1</strain>
    </source>
</reference>
<keyword evidence="7" id="KW-0472">Membrane</keyword>
<dbReference type="PANTHER" id="PTHR21137:SF35">
    <property type="entry name" value="ODORANT RECEPTOR 19A-RELATED"/>
    <property type="match status" value="1"/>
</dbReference>
<dbReference type="GO" id="GO:0004984">
    <property type="term" value="F:olfactory receptor activity"/>
    <property type="evidence" value="ECO:0007669"/>
    <property type="project" value="InterPro"/>
</dbReference>
<dbReference type="GO" id="GO:0007165">
    <property type="term" value="P:signal transduction"/>
    <property type="evidence" value="ECO:0007669"/>
    <property type="project" value="UniProtKB-KW"/>
</dbReference>
<keyword evidence="6" id="KW-1133">Transmembrane helix</keyword>
<keyword evidence="5" id="KW-0552">Olfaction</keyword>
<evidence type="ECO:0000256" key="1">
    <source>
        <dbReference type="ARBA" id="ARBA00004651"/>
    </source>
</evidence>
<dbReference type="GO" id="GO:0005886">
    <property type="term" value="C:plasma membrane"/>
    <property type="evidence" value="ECO:0007669"/>
    <property type="project" value="UniProtKB-SubCell"/>
</dbReference>
<sequence>MDCRHNSPIYKSYGILQFPTILKNADETFECFVVIVGSLSTAYINFYMGQMVIDHSTAVFQELCQVPFYTLSGKAQKLLLLIIARSMKPCHISIGGIFIASHEIFAKIIQKVFSFAMLQIEDYTSSKSHIFELCNHFNRAIGCDDVVINLKHDATDSNKGVIRMYNKVEARGLFILRKITLDTLECLLEVLATLSSTFFFPIDYFLINNDLVSVSSAVNVRS</sequence>
<gene>
    <name evidence="10" type="ORF">HZH66_011395</name>
</gene>
<evidence type="ECO:0000256" key="4">
    <source>
        <dbReference type="ARBA" id="ARBA00022692"/>
    </source>
</evidence>
<keyword evidence="4" id="KW-0812">Transmembrane</keyword>
<dbReference type="InterPro" id="IPR004117">
    <property type="entry name" value="7tm6_olfct_rcpt"/>
</dbReference>
<comment type="caution">
    <text evidence="10">The sequence shown here is derived from an EMBL/GenBank/DDBJ whole genome shotgun (WGS) entry which is preliminary data.</text>
</comment>
<evidence type="ECO:0000256" key="9">
    <source>
        <dbReference type="ARBA" id="ARBA00023224"/>
    </source>
</evidence>
<proteinExistence type="predicted"/>
<evidence type="ECO:0000313" key="10">
    <source>
        <dbReference type="EMBL" id="KAF7386943.1"/>
    </source>
</evidence>
<evidence type="ECO:0000256" key="6">
    <source>
        <dbReference type="ARBA" id="ARBA00022989"/>
    </source>
</evidence>
<keyword evidence="2" id="KW-1003">Cell membrane</keyword>
<organism evidence="10 11">
    <name type="scientific">Vespula vulgaris</name>
    <name type="common">Yellow jacket</name>
    <name type="synonym">Wasp</name>
    <dbReference type="NCBI Taxonomy" id="7454"/>
    <lineage>
        <taxon>Eukaryota</taxon>
        <taxon>Metazoa</taxon>
        <taxon>Ecdysozoa</taxon>
        <taxon>Arthropoda</taxon>
        <taxon>Hexapoda</taxon>
        <taxon>Insecta</taxon>
        <taxon>Pterygota</taxon>
        <taxon>Neoptera</taxon>
        <taxon>Endopterygota</taxon>
        <taxon>Hymenoptera</taxon>
        <taxon>Apocrita</taxon>
        <taxon>Aculeata</taxon>
        <taxon>Vespoidea</taxon>
        <taxon>Vespidae</taxon>
        <taxon>Vespinae</taxon>
        <taxon>Vespula</taxon>
    </lineage>
</organism>
<dbReference type="AlphaFoldDB" id="A0A834MXR6"/>
<evidence type="ECO:0000256" key="5">
    <source>
        <dbReference type="ARBA" id="ARBA00022725"/>
    </source>
</evidence>
<accession>A0A834MXR6</accession>
<comment type="subcellular location">
    <subcellularLocation>
        <location evidence="1">Cell membrane</location>
        <topology evidence="1">Multi-pass membrane protein</topology>
    </subcellularLocation>
</comment>
<dbReference type="EMBL" id="JACSEA010000013">
    <property type="protein sequence ID" value="KAF7386943.1"/>
    <property type="molecule type" value="Genomic_DNA"/>
</dbReference>
<evidence type="ECO:0000256" key="3">
    <source>
        <dbReference type="ARBA" id="ARBA00022606"/>
    </source>
</evidence>
<name>A0A834MXR6_VESVU</name>
<keyword evidence="11" id="KW-1185">Reference proteome</keyword>
<keyword evidence="3" id="KW-0716">Sensory transduction</keyword>
<keyword evidence="8" id="KW-0675">Receptor</keyword>
<evidence type="ECO:0000256" key="8">
    <source>
        <dbReference type="ARBA" id="ARBA00023170"/>
    </source>
</evidence>